<dbReference type="OrthoDB" id="9133934at2"/>
<dbReference type="EMBL" id="WINI01000004">
    <property type="protein sequence ID" value="MQR00977.1"/>
    <property type="molecule type" value="Genomic_DNA"/>
</dbReference>
<dbReference type="AlphaFoldDB" id="A0A843YSL3"/>
<dbReference type="Proteomes" id="UP000451565">
    <property type="component" value="Unassembled WGS sequence"/>
</dbReference>
<evidence type="ECO:0000313" key="1">
    <source>
        <dbReference type="EMBL" id="MQR00977.1"/>
    </source>
</evidence>
<accession>A0A843YSL3</accession>
<evidence type="ECO:0000313" key="2">
    <source>
        <dbReference type="Proteomes" id="UP000451565"/>
    </source>
</evidence>
<organism evidence="1 2">
    <name type="scientific">Glaciimonas soli</name>
    <dbReference type="NCBI Taxonomy" id="2590999"/>
    <lineage>
        <taxon>Bacteria</taxon>
        <taxon>Pseudomonadati</taxon>
        <taxon>Pseudomonadota</taxon>
        <taxon>Betaproteobacteria</taxon>
        <taxon>Burkholderiales</taxon>
        <taxon>Oxalobacteraceae</taxon>
        <taxon>Glaciimonas</taxon>
    </lineage>
</organism>
<gene>
    <name evidence="1" type="ORF">GEV47_09810</name>
</gene>
<name>A0A843YSL3_9BURK</name>
<proteinExistence type="predicted"/>
<dbReference type="RefSeq" id="WP_153234581.1">
    <property type="nucleotide sequence ID" value="NZ_WINI01000004.1"/>
</dbReference>
<reference evidence="1 2" key="1">
    <citation type="submission" date="2019-10" db="EMBL/GenBank/DDBJ databases">
        <title>Glaciimonas soli sp. nov., a psychrophilic bacterium isolated from the forest soil of a high elevation mountain in Taiwan.</title>
        <authorList>
            <person name="Wang L.-T."/>
            <person name="Shieh W.Y."/>
        </authorList>
    </citation>
    <scope>NUCLEOTIDE SEQUENCE [LARGE SCALE GENOMIC DNA]</scope>
    <source>
        <strain evidence="1 2">GS1</strain>
    </source>
</reference>
<protein>
    <submittedName>
        <fullName evidence="1">Uncharacterized protein</fullName>
    </submittedName>
</protein>
<comment type="caution">
    <text evidence="1">The sequence shown here is derived from an EMBL/GenBank/DDBJ whole genome shotgun (WGS) entry which is preliminary data.</text>
</comment>
<sequence length="89" mass="10219">MGLNKREIAVIAETNRDNYSVEIKMDDGRLSQASITIIQPEKRYEVFTSRGELKTWRNLADAVMYIQEVCPDCKNVTFTVGSWSFVRAL</sequence>
<keyword evidence="2" id="KW-1185">Reference proteome</keyword>